<feature type="transmembrane region" description="Helical" evidence="10">
    <location>
        <begin position="126"/>
        <end position="146"/>
    </location>
</feature>
<dbReference type="GO" id="GO:0043048">
    <property type="term" value="P:dolichyl monophosphate biosynthetic process"/>
    <property type="evidence" value="ECO:0007669"/>
    <property type="project" value="TreeGrafter"/>
</dbReference>
<evidence type="ECO:0000256" key="7">
    <source>
        <dbReference type="ARBA" id="ARBA00022824"/>
    </source>
</evidence>
<protein>
    <recommendedName>
        <fullName evidence="3">dolichol kinase</fullName>
        <ecNumber evidence="3">2.7.1.108</ecNumber>
    </recommendedName>
</protein>
<evidence type="ECO:0000313" key="11">
    <source>
        <dbReference type="EnsemblProtists" id="EOD37123"/>
    </source>
</evidence>
<organism evidence="11 12">
    <name type="scientific">Emiliania huxleyi (strain CCMP1516)</name>
    <dbReference type="NCBI Taxonomy" id="280463"/>
    <lineage>
        <taxon>Eukaryota</taxon>
        <taxon>Haptista</taxon>
        <taxon>Haptophyta</taxon>
        <taxon>Prymnesiophyceae</taxon>
        <taxon>Isochrysidales</taxon>
        <taxon>Noelaerhabdaceae</taxon>
        <taxon>Emiliania</taxon>
    </lineage>
</organism>
<feature type="transmembrane region" description="Helical" evidence="10">
    <location>
        <begin position="70"/>
        <end position="91"/>
    </location>
</feature>
<keyword evidence="12" id="KW-1185">Reference proteome</keyword>
<keyword evidence="8 10" id="KW-1133">Transmembrane helix</keyword>
<dbReference type="PANTHER" id="PTHR13205:SF15">
    <property type="entry name" value="DOLICHOL KINASE"/>
    <property type="match status" value="1"/>
</dbReference>
<sequence length="309" mass="31123">MTTGLVASAVEASLVVLASVLLAVPLHAIGWTAEAAALPLVCLGAAAVGLHLPAPAIVRRLGCCSLRRAPSMGLALGCCSPSLLLCAMALANVRGVLLPWLEALVGAAPLRWLLSSLTGPGRPALVAYWAAATPIGCVAAACVAPPPLSPEDARRDAEAEAEAEALLALALAAVVPAFALLELVRVGALPPLARPLAAFLAAFIDSRDAGTLVLTHIYLLAGCALPGSAAAAGSTLLALLLLLHVSSPDGAPADARTWAALAGGTAVACLLEAATDQIDNLFLPVAYQTWLLIAAVLEPWCRDSSCGEG</sequence>
<proteinExistence type="inferred from homology"/>
<dbReference type="STRING" id="2903.R1DNG1"/>
<keyword evidence="5 10" id="KW-0812">Transmembrane</keyword>
<dbReference type="GO" id="GO:0005789">
    <property type="term" value="C:endoplasmic reticulum membrane"/>
    <property type="evidence" value="ECO:0007669"/>
    <property type="project" value="UniProtKB-SubCell"/>
</dbReference>
<keyword evidence="6" id="KW-0418">Kinase</keyword>
<dbReference type="RefSeq" id="XP_005789552.1">
    <property type="nucleotide sequence ID" value="XM_005789495.1"/>
</dbReference>
<feature type="transmembrane region" description="Helical" evidence="10">
    <location>
        <begin position="12"/>
        <end position="30"/>
    </location>
</feature>
<evidence type="ECO:0000256" key="8">
    <source>
        <dbReference type="ARBA" id="ARBA00022989"/>
    </source>
</evidence>
<evidence type="ECO:0000313" key="12">
    <source>
        <dbReference type="Proteomes" id="UP000013827"/>
    </source>
</evidence>
<dbReference type="eggNOG" id="KOG2468">
    <property type="taxonomic scope" value="Eukaryota"/>
</dbReference>
<keyword evidence="4" id="KW-0808">Transferase</keyword>
<dbReference type="InterPro" id="IPR032974">
    <property type="entry name" value="Polypren_kinase"/>
</dbReference>
<feature type="transmembrane region" description="Helical" evidence="10">
    <location>
        <begin position="97"/>
        <end position="114"/>
    </location>
</feature>
<evidence type="ECO:0000256" key="10">
    <source>
        <dbReference type="SAM" id="Phobius"/>
    </source>
</evidence>
<dbReference type="EC" id="2.7.1.108" evidence="3"/>
<dbReference type="HOGENOM" id="CLU_901484_0_0_1"/>
<evidence type="ECO:0000256" key="4">
    <source>
        <dbReference type="ARBA" id="ARBA00022679"/>
    </source>
</evidence>
<accession>A0A0D3KMY8</accession>
<comment type="similarity">
    <text evidence="2">Belongs to the polyprenol kinase family.</text>
</comment>
<dbReference type="GO" id="GO:0004168">
    <property type="term" value="F:dolichol kinase activity"/>
    <property type="evidence" value="ECO:0007669"/>
    <property type="project" value="UniProtKB-EC"/>
</dbReference>
<name>A0A0D3KMY8_EMIH1</name>
<evidence type="ECO:0000256" key="9">
    <source>
        <dbReference type="ARBA" id="ARBA00023136"/>
    </source>
</evidence>
<feature type="transmembrane region" description="Helical" evidence="10">
    <location>
        <begin position="166"/>
        <end position="184"/>
    </location>
</feature>
<comment type="subcellular location">
    <subcellularLocation>
        <location evidence="1">Endoplasmic reticulum membrane</location>
        <topology evidence="1">Multi-pass membrane protein</topology>
    </subcellularLocation>
</comment>
<dbReference type="EnsemblProtists" id="EOD37123">
    <property type="protein sequence ID" value="EOD37123"/>
    <property type="gene ID" value="EMIHUDRAFT_225807"/>
</dbReference>
<keyword evidence="9 10" id="KW-0472">Membrane</keyword>
<evidence type="ECO:0000256" key="3">
    <source>
        <dbReference type="ARBA" id="ARBA00012132"/>
    </source>
</evidence>
<reference evidence="12" key="1">
    <citation type="journal article" date="2013" name="Nature">
        <title>Pan genome of the phytoplankton Emiliania underpins its global distribution.</title>
        <authorList>
            <person name="Read B.A."/>
            <person name="Kegel J."/>
            <person name="Klute M.J."/>
            <person name="Kuo A."/>
            <person name="Lefebvre S.C."/>
            <person name="Maumus F."/>
            <person name="Mayer C."/>
            <person name="Miller J."/>
            <person name="Monier A."/>
            <person name="Salamov A."/>
            <person name="Young J."/>
            <person name="Aguilar M."/>
            <person name="Claverie J.M."/>
            <person name="Frickenhaus S."/>
            <person name="Gonzalez K."/>
            <person name="Herman E.K."/>
            <person name="Lin Y.C."/>
            <person name="Napier J."/>
            <person name="Ogata H."/>
            <person name="Sarno A.F."/>
            <person name="Shmutz J."/>
            <person name="Schroeder D."/>
            <person name="de Vargas C."/>
            <person name="Verret F."/>
            <person name="von Dassow P."/>
            <person name="Valentin K."/>
            <person name="Van de Peer Y."/>
            <person name="Wheeler G."/>
            <person name="Dacks J.B."/>
            <person name="Delwiche C.F."/>
            <person name="Dyhrman S.T."/>
            <person name="Glockner G."/>
            <person name="John U."/>
            <person name="Richards T."/>
            <person name="Worden A.Z."/>
            <person name="Zhang X."/>
            <person name="Grigoriev I.V."/>
            <person name="Allen A.E."/>
            <person name="Bidle K."/>
            <person name="Borodovsky M."/>
            <person name="Bowler C."/>
            <person name="Brownlee C."/>
            <person name="Cock J.M."/>
            <person name="Elias M."/>
            <person name="Gladyshev V.N."/>
            <person name="Groth M."/>
            <person name="Guda C."/>
            <person name="Hadaegh A."/>
            <person name="Iglesias-Rodriguez M.D."/>
            <person name="Jenkins J."/>
            <person name="Jones B.M."/>
            <person name="Lawson T."/>
            <person name="Leese F."/>
            <person name="Lindquist E."/>
            <person name="Lobanov A."/>
            <person name="Lomsadze A."/>
            <person name="Malik S.B."/>
            <person name="Marsh M.E."/>
            <person name="Mackinder L."/>
            <person name="Mock T."/>
            <person name="Mueller-Roeber B."/>
            <person name="Pagarete A."/>
            <person name="Parker M."/>
            <person name="Probert I."/>
            <person name="Quesneville H."/>
            <person name="Raines C."/>
            <person name="Rensing S.A."/>
            <person name="Riano-Pachon D.M."/>
            <person name="Richier S."/>
            <person name="Rokitta S."/>
            <person name="Shiraiwa Y."/>
            <person name="Soanes D.M."/>
            <person name="van der Giezen M."/>
            <person name="Wahlund T.M."/>
            <person name="Williams B."/>
            <person name="Wilson W."/>
            <person name="Wolfe G."/>
            <person name="Wurch L.L."/>
        </authorList>
    </citation>
    <scope>NUCLEOTIDE SEQUENCE</scope>
</reference>
<dbReference type="PANTHER" id="PTHR13205">
    <property type="entry name" value="TRANSMEMBRANE PROTEIN 15-RELATED"/>
    <property type="match status" value="1"/>
</dbReference>
<evidence type="ECO:0000256" key="5">
    <source>
        <dbReference type="ARBA" id="ARBA00022692"/>
    </source>
</evidence>
<evidence type="ECO:0000256" key="6">
    <source>
        <dbReference type="ARBA" id="ARBA00022777"/>
    </source>
</evidence>
<feature type="transmembrane region" description="Helical" evidence="10">
    <location>
        <begin position="36"/>
        <end position="58"/>
    </location>
</feature>
<evidence type="ECO:0000256" key="1">
    <source>
        <dbReference type="ARBA" id="ARBA00004477"/>
    </source>
</evidence>
<dbReference type="KEGG" id="ehx:EMIHUDRAFT_225807"/>
<keyword evidence="7" id="KW-0256">Endoplasmic reticulum</keyword>
<dbReference type="AlphaFoldDB" id="A0A0D3KMY8"/>
<dbReference type="GeneID" id="17282393"/>
<dbReference type="Proteomes" id="UP000013827">
    <property type="component" value="Unassembled WGS sequence"/>
</dbReference>
<reference evidence="11" key="2">
    <citation type="submission" date="2024-10" db="UniProtKB">
        <authorList>
            <consortium name="EnsemblProtists"/>
        </authorList>
    </citation>
    <scope>IDENTIFICATION</scope>
</reference>
<evidence type="ECO:0000256" key="2">
    <source>
        <dbReference type="ARBA" id="ARBA00010794"/>
    </source>
</evidence>
<dbReference type="PaxDb" id="2903-EOD37123"/>